<sequence length="114" mass="12955">MHILIVIALLALSNLIMTFAWYWHIKPAAAPLPLWQIILISWGIALLEYCLVVPANHFGAQWGIKPFQLKIMQEVITLCVFALFAALYLNEKITLNYLLSFACVLGAVYFAFKK</sequence>
<keyword evidence="1" id="KW-0812">Transmembrane</keyword>
<keyword evidence="3" id="KW-1185">Reference proteome</keyword>
<gene>
    <name evidence="2" type="ORF">HMPREF9098_2062</name>
</gene>
<dbReference type="Proteomes" id="UP000004088">
    <property type="component" value="Unassembled WGS sequence"/>
</dbReference>
<proteinExistence type="predicted"/>
<feature type="transmembrane region" description="Helical" evidence="1">
    <location>
        <begin position="95"/>
        <end position="112"/>
    </location>
</feature>
<evidence type="ECO:0000313" key="2">
    <source>
        <dbReference type="EMBL" id="EGC16468.1"/>
    </source>
</evidence>
<keyword evidence="1" id="KW-0472">Membrane</keyword>
<feature type="transmembrane region" description="Helical" evidence="1">
    <location>
        <begin position="34"/>
        <end position="59"/>
    </location>
</feature>
<keyword evidence="1" id="KW-1133">Transmembrane helix</keyword>
<name>F0F1S7_9NEIS</name>
<feature type="transmembrane region" description="Helical" evidence="1">
    <location>
        <begin position="71"/>
        <end position="89"/>
    </location>
</feature>
<evidence type="ECO:0000256" key="1">
    <source>
        <dbReference type="SAM" id="Phobius"/>
    </source>
</evidence>
<dbReference type="InterPro" id="IPR007437">
    <property type="entry name" value="DUF486"/>
</dbReference>
<evidence type="ECO:0000313" key="3">
    <source>
        <dbReference type="Proteomes" id="UP000004088"/>
    </source>
</evidence>
<dbReference type="STRING" id="888741.HMPREF9098_2062"/>
<organism evidence="2 3">
    <name type="scientific">Kingella denitrificans ATCC 33394</name>
    <dbReference type="NCBI Taxonomy" id="888741"/>
    <lineage>
        <taxon>Bacteria</taxon>
        <taxon>Pseudomonadati</taxon>
        <taxon>Pseudomonadota</taxon>
        <taxon>Betaproteobacteria</taxon>
        <taxon>Neisseriales</taxon>
        <taxon>Neisseriaceae</taxon>
        <taxon>Kingella</taxon>
    </lineage>
</organism>
<dbReference type="PANTHER" id="PTHR38482">
    <property type="entry name" value="DMT FAMILY PROTEIN"/>
    <property type="match status" value="1"/>
</dbReference>
<dbReference type="RefSeq" id="WP_003784152.1">
    <property type="nucleotide sequence ID" value="NZ_GL870929.1"/>
</dbReference>
<dbReference type="Pfam" id="PF04342">
    <property type="entry name" value="DMT_6"/>
    <property type="match status" value="1"/>
</dbReference>
<protein>
    <recommendedName>
        <fullName evidence="4">DMT family protein</fullName>
    </recommendedName>
</protein>
<dbReference type="HOGENOM" id="CLU_133782_0_0_4"/>
<accession>F0F1S7</accession>
<dbReference type="PIRSF" id="PIRSF021239">
    <property type="entry name" value="UCP021239"/>
    <property type="match status" value="1"/>
</dbReference>
<dbReference type="AlphaFoldDB" id="F0F1S7"/>
<reference evidence="2 3" key="1">
    <citation type="submission" date="2011-01" db="EMBL/GenBank/DDBJ databases">
        <authorList>
            <person name="Muzny D."/>
            <person name="Qin X."/>
            <person name="Deng J."/>
            <person name="Jiang H."/>
            <person name="Liu Y."/>
            <person name="Qu J."/>
            <person name="Song X.-Z."/>
            <person name="Zhang L."/>
            <person name="Thornton R."/>
            <person name="Coyle M."/>
            <person name="Francisco L."/>
            <person name="Jackson L."/>
            <person name="Javaid M."/>
            <person name="Korchina V."/>
            <person name="Kovar C."/>
            <person name="Mata R."/>
            <person name="Mathew T."/>
            <person name="Ngo R."/>
            <person name="Nguyen L."/>
            <person name="Nguyen N."/>
            <person name="Okwuonu G."/>
            <person name="Ongeri F."/>
            <person name="Pham C."/>
            <person name="Simmons D."/>
            <person name="Wilczek-Boney K."/>
            <person name="Hale W."/>
            <person name="Jakkamsetti A."/>
            <person name="Pham P."/>
            <person name="Ruth R."/>
            <person name="San Lucas F."/>
            <person name="Warren J."/>
            <person name="Zhang J."/>
            <person name="Zhao Z."/>
            <person name="Zhou C."/>
            <person name="Zhu D."/>
            <person name="Lee S."/>
            <person name="Bess C."/>
            <person name="Blankenburg K."/>
            <person name="Forbes L."/>
            <person name="Fu Q."/>
            <person name="Gubbala S."/>
            <person name="Hirani K."/>
            <person name="Jayaseelan J.C."/>
            <person name="Lara F."/>
            <person name="Munidasa M."/>
            <person name="Palculict T."/>
            <person name="Patil S."/>
            <person name="Pu L.-L."/>
            <person name="Saada N."/>
            <person name="Tang L."/>
            <person name="Weissenberger G."/>
            <person name="Zhu Y."/>
            <person name="Hemphill L."/>
            <person name="Shang Y."/>
            <person name="Youmans B."/>
            <person name="Ayvaz T."/>
            <person name="Ross M."/>
            <person name="Santibanez J."/>
            <person name="Aqrawi P."/>
            <person name="Gross S."/>
            <person name="Joshi V."/>
            <person name="Fowler G."/>
            <person name="Nazareth L."/>
            <person name="Reid J."/>
            <person name="Worley K."/>
            <person name="Petrosino J."/>
            <person name="Highlander S."/>
            <person name="Gibbs R."/>
        </authorList>
    </citation>
    <scope>NUCLEOTIDE SEQUENCE [LARGE SCALE GENOMIC DNA]</scope>
    <source>
        <strain evidence="2 3">ATCC 33394</strain>
    </source>
</reference>
<dbReference type="EMBL" id="AEWV01000041">
    <property type="protein sequence ID" value="EGC16468.1"/>
    <property type="molecule type" value="Genomic_DNA"/>
</dbReference>
<comment type="caution">
    <text evidence="2">The sequence shown here is derived from an EMBL/GenBank/DDBJ whole genome shotgun (WGS) entry which is preliminary data.</text>
</comment>
<evidence type="ECO:0008006" key="4">
    <source>
        <dbReference type="Google" id="ProtNLM"/>
    </source>
</evidence>
<dbReference type="PANTHER" id="PTHR38482:SF1">
    <property type="entry name" value="DMT FAMILY PROTEIN"/>
    <property type="match status" value="1"/>
</dbReference>